<proteinExistence type="predicted"/>
<organism evidence="1 2">
    <name type="scientific">Trichogramma kaykai</name>
    <dbReference type="NCBI Taxonomy" id="54128"/>
    <lineage>
        <taxon>Eukaryota</taxon>
        <taxon>Metazoa</taxon>
        <taxon>Ecdysozoa</taxon>
        <taxon>Arthropoda</taxon>
        <taxon>Hexapoda</taxon>
        <taxon>Insecta</taxon>
        <taxon>Pterygota</taxon>
        <taxon>Neoptera</taxon>
        <taxon>Endopterygota</taxon>
        <taxon>Hymenoptera</taxon>
        <taxon>Apocrita</taxon>
        <taxon>Proctotrupomorpha</taxon>
        <taxon>Chalcidoidea</taxon>
        <taxon>Trichogrammatidae</taxon>
        <taxon>Trichogramma</taxon>
    </lineage>
</organism>
<evidence type="ECO:0000313" key="2">
    <source>
        <dbReference type="Proteomes" id="UP001627154"/>
    </source>
</evidence>
<comment type="caution">
    <text evidence="1">The sequence shown here is derived from an EMBL/GenBank/DDBJ whole genome shotgun (WGS) entry which is preliminary data.</text>
</comment>
<name>A0ABD2XH14_9HYME</name>
<dbReference type="AlphaFoldDB" id="A0ABD2XH14"/>
<protein>
    <submittedName>
        <fullName evidence="1">Uncharacterized protein</fullName>
    </submittedName>
</protein>
<keyword evidence="2" id="KW-1185">Reference proteome</keyword>
<accession>A0ABD2XH14</accession>
<dbReference type="Proteomes" id="UP001627154">
    <property type="component" value="Unassembled WGS sequence"/>
</dbReference>
<reference evidence="1 2" key="1">
    <citation type="journal article" date="2024" name="bioRxiv">
        <title>A reference genome for Trichogramma kaykai: A tiny desert-dwelling parasitoid wasp with competing sex-ratio distorters.</title>
        <authorList>
            <person name="Culotta J."/>
            <person name="Lindsey A.R."/>
        </authorList>
    </citation>
    <scope>NUCLEOTIDE SEQUENCE [LARGE SCALE GENOMIC DNA]</scope>
    <source>
        <strain evidence="1 2">KSX58</strain>
    </source>
</reference>
<dbReference type="EMBL" id="JBJJXI010000025">
    <property type="protein sequence ID" value="KAL3404537.1"/>
    <property type="molecule type" value="Genomic_DNA"/>
</dbReference>
<gene>
    <name evidence="1" type="ORF">TKK_002998</name>
</gene>
<sequence length="202" mass="23245">MFIHPCRKQEIIRKKHYYTSAVTYISRAAIHTAQELLSSAALGDQRIHTYNYYYDTEPAEQRGTTRYRGLGSRAQRRRKLLLRANAHLRWCSNSSLPRRGNVRARFPDTKPPRNAAQRQTCTFIEVNDGRCDYNRNDHHQRQPVLSKVYDVVSTKSEIDVSQAAVAAAVSKRFIKVRGGRRRTCSCTSYETFPIVPNGNGRK</sequence>
<evidence type="ECO:0000313" key="1">
    <source>
        <dbReference type="EMBL" id="KAL3404537.1"/>
    </source>
</evidence>